<evidence type="ECO:0000259" key="2">
    <source>
        <dbReference type="Pfam" id="PF00296"/>
    </source>
</evidence>
<dbReference type="PANTHER" id="PTHR30137:SF19">
    <property type="entry name" value="LUCIFERASE-LIKE MONOOXYGENASE"/>
    <property type="match status" value="1"/>
</dbReference>
<proteinExistence type="predicted"/>
<reference evidence="3 4" key="1">
    <citation type="submission" date="2020-07" db="EMBL/GenBank/DDBJ databases">
        <authorList>
            <person name="Feng H."/>
        </authorList>
    </citation>
    <scope>NUCLEOTIDE SEQUENCE [LARGE SCALE GENOMIC DNA]</scope>
    <source>
        <strain evidence="4">s-11</strain>
    </source>
</reference>
<dbReference type="Proteomes" id="UP000530514">
    <property type="component" value="Unassembled WGS sequence"/>
</dbReference>
<feature type="domain" description="Luciferase-like" evidence="2">
    <location>
        <begin position="5"/>
        <end position="297"/>
    </location>
</feature>
<comment type="caution">
    <text evidence="3">The sequence shown here is derived from an EMBL/GenBank/DDBJ whole genome shotgun (WGS) entry which is preliminary data.</text>
</comment>
<dbReference type="InterPro" id="IPR011251">
    <property type="entry name" value="Luciferase-like_dom"/>
</dbReference>
<gene>
    <name evidence="3" type="ORF">H1164_00880</name>
</gene>
<dbReference type="AlphaFoldDB" id="A0A7W1X7M2"/>
<protein>
    <submittedName>
        <fullName evidence="3">LLM class flavin-dependent oxidoreductase</fullName>
    </submittedName>
</protein>
<evidence type="ECO:0000256" key="1">
    <source>
        <dbReference type="ARBA" id="ARBA00007789"/>
    </source>
</evidence>
<dbReference type="Pfam" id="PF00296">
    <property type="entry name" value="Bac_luciferase"/>
    <property type="match status" value="1"/>
</dbReference>
<evidence type="ECO:0000313" key="3">
    <source>
        <dbReference type="EMBL" id="MBA4541464.1"/>
    </source>
</evidence>
<dbReference type="Gene3D" id="3.20.20.30">
    <property type="entry name" value="Luciferase-like domain"/>
    <property type="match status" value="1"/>
</dbReference>
<dbReference type="NCBIfam" id="TIGR03558">
    <property type="entry name" value="oxido_grp_1"/>
    <property type="match status" value="1"/>
</dbReference>
<dbReference type="GO" id="GO:0016705">
    <property type="term" value="F:oxidoreductase activity, acting on paired donors, with incorporation or reduction of molecular oxygen"/>
    <property type="evidence" value="ECO:0007669"/>
    <property type="project" value="InterPro"/>
</dbReference>
<dbReference type="RefSeq" id="WP_033099278.1">
    <property type="nucleotide sequence ID" value="NZ_JACEIP010000001.1"/>
</dbReference>
<dbReference type="PANTHER" id="PTHR30137">
    <property type="entry name" value="LUCIFERASE-LIKE MONOOXYGENASE"/>
    <property type="match status" value="1"/>
</dbReference>
<dbReference type="InterPro" id="IPR036661">
    <property type="entry name" value="Luciferase-like_sf"/>
</dbReference>
<dbReference type="InterPro" id="IPR019949">
    <property type="entry name" value="CmoO-like"/>
</dbReference>
<dbReference type="InterPro" id="IPR050766">
    <property type="entry name" value="Bact_Lucif_Oxidored"/>
</dbReference>
<comment type="similarity">
    <text evidence="1">To bacterial alkanal monooxygenase alpha and beta chains.</text>
</comment>
<dbReference type="SUPFAM" id="SSF51679">
    <property type="entry name" value="Bacterial luciferase-like"/>
    <property type="match status" value="1"/>
</dbReference>
<evidence type="ECO:0000313" key="4">
    <source>
        <dbReference type="Proteomes" id="UP000530514"/>
    </source>
</evidence>
<sequence length="335" mass="37002">MIKLSVLDQSPIPEGKTAEEALADTARLAQETEKLGFHRFWVSEHHFTRSLAGSSPEVLISHLAAKTEKMRIGSGGVMLPHYSAYKVAENFKVLEALYPNRIDLGLGRAPGGMPLATKALQEGKISYADHYPQQIADLISFLHDHEHPEYPGLRATPLIGTAPEIWLLGSSGGSALLAAQQGAGYAFAQFINGEGGADVVRFYREHFRPSQLNQQPQTILAIFVVCAETDDEAEHLAASLDLSLLLIEKGGAANGIPSVETALRYPYSAYDRYRIKENRKRMIVGSKERGKERILQLGEEYGTEEFMIVTLMHDFASKLKSYRLLAEAFALKKDC</sequence>
<dbReference type="FunFam" id="3.20.20.30:FF:000002">
    <property type="entry name" value="LLM class flavin-dependent oxidoreductase"/>
    <property type="match status" value="1"/>
</dbReference>
<dbReference type="CDD" id="cd00347">
    <property type="entry name" value="Flavin_utilizing_monoxygenases"/>
    <property type="match status" value="1"/>
</dbReference>
<dbReference type="OrthoDB" id="9780518at2"/>
<dbReference type="EMBL" id="JACEIP010000001">
    <property type="protein sequence ID" value="MBA4541464.1"/>
    <property type="molecule type" value="Genomic_DNA"/>
</dbReference>
<dbReference type="GO" id="GO:0005829">
    <property type="term" value="C:cytosol"/>
    <property type="evidence" value="ECO:0007669"/>
    <property type="project" value="TreeGrafter"/>
</dbReference>
<organism evidence="3 4">
    <name type="scientific">Thermoactinomyces daqus</name>
    <dbReference type="NCBI Taxonomy" id="1329516"/>
    <lineage>
        <taxon>Bacteria</taxon>
        <taxon>Bacillati</taxon>
        <taxon>Bacillota</taxon>
        <taxon>Bacilli</taxon>
        <taxon>Bacillales</taxon>
        <taxon>Thermoactinomycetaceae</taxon>
        <taxon>Thermoactinomyces</taxon>
    </lineage>
</organism>
<keyword evidence="4" id="KW-1185">Reference proteome</keyword>
<name>A0A7W1X7M2_9BACL</name>
<accession>A0A7W1X7M2</accession>